<evidence type="ECO:0000313" key="2">
    <source>
        <dbReference type="EMBL" id="PVZ09471.1"/>
    </source>
</evidence>
<reference evidence="2 3" key="1">
    <citation type="submission" date="2018-04" db="EMBL/GenBank/DDBJ databases">
        <title>Genomic Encyclopedia of Type Strains, Phase IV (KMG-IV): sequencing the most valuable type-strain genomes for metagenomic binning, comparative biology and taxonomic classification.</title>
        <authorList>
            <person name="Goeker M."/>
        </authorList>
    </citation>
    <scope>NUCLEOTIDE SEQUENCE [LARGE SCALE GENOMIC DNA]</scope>
    <source>
        <strain evidence="2 3">DSM 45771</strain>
    </source>
</reference>
<dbReference type="Proteomes" id="UP000245639">
    <property type="component" value="Unassembled WGS sequence"/>
</dbReference>
<dbReference type="PANTHER" id="PTHR42110">
    <property type="entry name" value="L-ASPARAGINASE, PUTATIVE (AFU_ORTHOLOGUE AFUA_3G11890)-RELATED"/>
    <property type="match status" value="1"/>
</dbReference>
<feature type="region of interest" description="Disordered" evidence="1">
    <location>
        <begin position="1"/>
        <end position="20"/>
    </location>
</feature>
<dbReference type="Pfam" id="PF06089">
    <property type="entry name" value="Asparaginase_II"/>
    <property type="match status" value="1"/>
</dbReference>
<sequence>MTVDAVGQQGDGSSPAAPRPPWVVEVVRGSFVESAHRVSVVVIEPDGRVGLHAGPTEAPVLARSALKPAQALATLDLGADLDDRELALAAGSHSGEAEHLAVAGELLARHGLGASALACPPARPLGLAADQAWGERPADRLAMNCSGKHAAMLVACLARGWPVEGYTDPEHPLQRHVRATVERVAGPVRGVTVDGCGAPAFATDLYAVARLGRRLADAAPGRDEHRVAAAMRAHPALVAGSDRLDTVLMAQQPGSLSKVGAEGVLLAVLPDGASLALKVADGAARAVGPVLLAVLTGRGLAVPEPLRAVADPPVRGGGHPIGSHRVRT</sequence>
<dbReference type="PANTHER" id="PTHR42110:SF1">
    <property type="entry name" value="L-ASPARAGINASE, PUTATIVE (AFU_ORTHOLOGUE AFUA_3G11890)-RELATED"/>
    <property type="match status" value="1"/>
</dbReference>
<name>A0A2U1FBA0_9PSEU</name>
<dbReference type="EMBL" id="QEKW01000006">
    <property type="protein sequence ID" value="PVZ09471.1"/>
    <property type="molecule type" value="Genomic_DNA"/>
</dbReference>
<gene>
    <name evidence="2" type="ORF">C8D89_106132</name>
</gene>
<dbReference type="InterPro" id="IPR010349">
    <property type="entry name" value="Asparaginase_II"/>
</dbReference>
<evidence type="ECO:0000256" key="1">
    <source>
        <dbReference type="SAM" id="MobiDB-lite"/>
    </source>
</evidence>
<evidence type="ECO:0000313" key="3">
    <source>
        <dbReference type="Proteomes" id="UP000245639"/>
    </source>
</evidence>
<comment type="caution">
    <text evidence="2">The sequence shown here is derived from an EMBL/GenBank/DDBJ whole genome shotgun (WGS) entry which is preliminary data.</text>
</comment>
<proteinExistence type="predicted"/>
<dbReference type="AlphaFoldDB" id="A0A2U1FBA0"/>
<dbReference type="RefSeq" id="WP_341477319.1">
    <property type="nucleotide sequence ID" value="NZ_QEKW01000006.1"/>
</dbReference>
<keyword evidence="3" id="KW-1185">Reference proteome</keyword>
<organism evidence="2 3">
    <name type="scientific">Actinomycetospora cinnamomea</name>
    <dbReference type="NCBI Taxonomy" id="663609"/>
    <lineage>
        <taxon>Bacteria</taxon>
        <taxon>Bacillati</taxon>
        <taxon>Actinomycetota</taxon>
        <taxon>Actinomycetes</taxon>
        <taxon>Pseudonocardiales</taxon>
        <taxon>Pseudonocardiaceae</taxon>
        <taxon>Actinomycetospora</taxon>
    </lineage>
</organism>
<protein>
    <submittedName>
        <fullName evidence="2">Asparaginase</fullName>
    </submittedName>
</protein>
<accession>A0A2U1FBA0</accession>